<feature type="binding site" evidence="11">
    <location>
        <position position="81"/>
    </location>
    <ligand>
        <name>5-hydroxyisourate</name>
        <dbReference type="ChEBI" id="CHEBI:18072"/>
    </ligand>
</feature>
<evidence type="ECO:0000313" key="13">
    <source>
        <dbReference type="EMBL" id="KRF83835.1"/>
    </source>
</evidence>
<dbReference type="AlphaFoldDB" id="A0A0Q9WT76"/>
<dbReference type="GO" id="GO:0004846">
    <property type="term" value="F:urate oxidase activity"/>
    <property type="evidence" value="ECO:0007669"/>
    <property type="project" value="UniProtKB-EC"/>
</dbReference>
<evidence type="ECO:0000256" key="6">
    <source>
        <dbReference type="ARBA" id="ARBA00017098"/>
    </source>
</evidence>
<keyword evidence="14" id="KW-1185">Reference proteome</keyword>
<dbReference type="STRING" id="7244.A0A0Q9WT76"/>
<evidence type="ECO:0000256" key="7">
    <source>
        <dbReference type="ARBA" id="ARBA00022631"/>
    </source>
</evidence>
<accession>A0A0Q9WT76</accession>
<dbReference type="SUPFAM" id="SSF55620">
    <property type="entry name" value="Tetrahydrobiopterin biosynthesis enzymes-like"/>
    <property type="match status" value="2"/>
</dbReference>
<dbReference type="GO" id="GO:0019628">
    <property type="term" value="P:urate catabolic process"/>
    <property type="evidence" value="ECO:0007669"/>
    <property type="project" value="UniProtKB-UniPathway"/>
</dbReference>
<feature type="binding site" evidence="11">
    <location>
        <position position="80"/>
    </location>
    <ligand>
        <name>5-hydroxyisourate</name>
        <dbReference type="ChEBI" id="CHEBI:18072"/>
    </ligand>
</feature>
<feature type="binding site" evidence="11">
    <location>
        <position position="80"/>
    </location>
    <ligand>
        <name>urate</name>
        <dbReference type="ChEBI" id="CHEBI:17775"/>
    </ligand>
</feature>
<dbReference type="UniPathway" id="UPA00394">
    <property type="reaction ID" value="UER00650"/>
</dbReference>
<name>A0A0Q9WT76_DROVI</name>
<feature type="non-terminal residue" evidence="13">
    <location>
        <position position="275"/>
    </location>
</feature>
<dbReference type="GO" id="GO:0006145">
    <property type="term" value="P:purine nucleobase catabolic process"/>
    <property type="evidence" value="ECO:0007669"/>
    <property type="project" value="TreeGrafter"/>
</dbReference>
<dbReference type="NCBIfam" id="TIGR03383">
    <property type="entry name" value="urate_oxi"/>
    <property type="match status" value="1"/>
</dbReference>
<evidence type="ECO:0000313" key="14">
    <source>
        <dbReference type="Proteomes" id="UP000008792"/>
    </source>
</evidence>
<dbReference type="InParanoid" id="A0A0Q9WT76"/>
<feature type="binding site" evidence="11">
    <location>
        <position position="266"/>
    </location>
    <ligand>
        <name>5-hydroxyisourate</name>
        <dbReference type="ChEBI" id="CHEBI:18072"/>
    </ligand>
</feature>
<keyword evidence="9" id="KW-0576">Peroxisome</keyword>
<comment type="function">
    <text evidence="1 12">Catalyzes the oxidation of uric acid to 5-hydroxyisourate, which is further processed to form (S)-allantoin.</text>
</comment>
<dbReference type="GO" id="GO:0005777">
    <property type="term" value="C:peroxisome"/>
    <property type="evidence" value="ECO:0007669"/>
    <property type="project" value="UniProtKB-SubCell"/>
</dbReference>
<feature type="binding site" evidence="11">
    <location>
        <position position="80"/>
    </location>
    <ligand>
        <name>O2</name>
        <dbReference type="ChEBI" id="CHEBI:15379"/>
    </ligand>
</feature>
<dbReference type="PRINTS" id="PR00093">
    <property type="entry name" value="URICASE"/>
</dbReference>
<feature type="binding site" evidence="11">
    <location>
        <position position="266"/>
    </location>
    <ligand>
        <name>urate</name>
        <dbReference type="ChEBI" id="CHEBI:17775"/>
    </ligand>
</feature>
<keyword evidence="7 12" id="KW-0659">Purine metabolism</keyword>
<dbReference type="InterPro" id="IPR019842">
    <property type="entry name" value="Uricase_CS"/>
</dbReference>
<evidence type="ECO:0000256" key="5">
    <source>
        <dbReference type="ARBA" id="ARBA00012598"/>
    </source>
</evidence>
<dbReference type="EC" id="1.7.3.3" evidence="5 12"/>
<dbReference type="Pfam" id="PF01014">
    <property type="entry name" value="Uricase"/>
    <property type="match status" value="2"/>
</dbReference>
<evidence type="ECO:0000256" key="1">
    <source>
        <dbReference type="ARBA" id="ARBA00003860"/>
    </source>
</evidence>
<evidence type="ECO:0000256" key="3">
    <source>
        <dbReference type="ARBA" id="ARBA00004831"/>
    </source>
</evidence>
<evidence type="ECO:0000256" key="11">
    <source>
        <dbReference type="PIRSR" id="PIRSR000241-2"/>
    </source>
</evidence>
<dbReference type="Proteomes" id="UP000008792">
    <property type="component" value="Unassembled WGS sequence"/>
</dbReference>
<dbReference type="PANTHER" id="PTHR42874:SF1">
    <property type="entry name" value="URICASE"/>
    <property type="match status" value="1"/>
</dbReference>
<dbReference type="PROSITE" id="PS00366">
    <property type="entry name" value="URICASE"/>
    <property type="match status" value="1"/>
</dbReference>
<evidence type="ECO:0000256" key="9">
    <source>
        <dbReference type="ARBA" id="ARBA00023140"/>
    </source>
</evidence>
<dbReference type="Gene3D" id="3.10.270.10">
    <property type="entry name" value="Urate Oxidase"/>
    <property type="match status" value="1"/>
</dbReference>
<evidence type="ECO:0000256" key="12">
    <source>
        <dbReference type="RuleBase" id="RU004455"/>
    </source>
</evidence>
<feature type="binding site" evidence="11">
    <location>
        <position position="200"/>
    </location>
    <ligand>
        <name>urate</name>
        <dbReference type="ChEBI" id="CHEBI:17775"/>
    </ligand>
</feature>
<comment type="pathway">
    <text evidence="3">Purine metabolism; urate degradation; (S)-allantoin from urate: step 1/3.</text>
</comment>
<evidence type="ECO:0000256" key="4">
    <source>
        <dbReference type="ARBA" id="ARBA00009760"/>
    </source>
</evidence>
<dbReference type="PIRSF" id="PIRSF000241">
    <property type="entry name" value="Urate_oxidase"/>
    <property type="match status" value="1"/>
</dbReference>
<feature type="binding site" evidence="11">
    <location>
        <position position="217"/>
    </location>
    <ligand>
        <name>urate</name>
        <dbReference type="ChEBI" id="CHEBI:17775"/>
    </ligand>
</feature>
<evidence type="ECO:0000256" key="2">
    <source>
        <dbReference type="ARBA" id="ARBA00004275"/>
    </source>
</evidence>
<feature type="binding site" evidence="11">
    <location>
        <position position="217"/>
    </location>
    <ligand>
        <name>5-hydroxyisourate</name>
        <dbReference type="ChEBI" id="CHEBI:18072"/>
    </ligand>
</feature>
<reference evidence="13 14" key="1">
    <citation type="journal article" date="2007" name="Nature">
        <title>Evolution of genes and genomes on the Drosophila phylogeny.</title>
        <authorList>
            <consortium name="Drosophila 12 Genomes Consortium"/>
            <person name="Clark A.G."/>
            <person name="Eisen M.B."/>
            <person name="Smith D.R."/>
            <person name="Bergman C.M."/>
            <person name="Oliver B."/>
            <person name="Markow T.A."/>
            <person name="Kaufman T.C."/>
            <person name="Kellis M."/>
            <person name="Gelbart W."/>
            <person name="Iyer V.N."/>
            <person name="Pollard D.A."/>
            <person name="Sackton T.B."/>
            <person name="Larracuente A.M."/>
            <person name="Singh N.D."/>
            <person name="Abad J.P."/>
            <person name="Abt D.N."/>
            <person name="Adryan B."/>
            <person name="Aguade M."/>
            <person name="Akashi H."/>
            <person name="Anderson W.W."/>
            <person name="Aquadro C.F."/>
            <person name="Ardell D.H."/>
            <person name="Arguello R."/>
            <person name="Artieri C.G."/>
            <person name="Barbash D.A."/>
            <person name="Barker D."/>
            <person name="Barsanti P."/>
            <person name="Batterham P."/>
            <person name="Batzoglou S."/>
            <person name="Begun D."/>
            <person name="Bhutkar A."/>
            <person name="Blanco E."/>
            <person name="Bosak S.A."/>
            <person name="Bradley R.K."/>
            <person name="Brand A.D."/>
            <person name="Brent M.R."/>
            <person name="Brooks A.N."/>
            <person name="Brown R.H."/>
            <person name="Butlin R.K."/>
            <person name="Caggese C."/>
            <person name="Calvi B.R."/>
            <person name="Bernardo de Carvalho A."/>
            <person name="Caspi A."/>
            <person name="Castrezana S."/>
            <person name="Celniker S.E."/>
            <person name="Chang J.L."/>
            <person name="Chapple C."/>
            <person name="Chatterji S."/>
            <person name="Chinwalla A."/>
            <person name="Civetta A."/>
            <person name="Clifton S.W."/>
            <person name="Comeron J.M."/>
            <person name="Costello J.C."/>
            <person name="Coyne J.A."/>
            <person name="Daub J."/>
            <person name="David R.G."/>
            <person name="Delcher A.L."/>
            <person name="Delehaunty K."/>
            <person name="Do C.B."/>
            <person name="Ebling H."/>
            <person name="Edwards K."/>
            <person name="Eickbush T."/>
            <person name="Evans J.D."/>
            <person name="Filipski A."/>
            <person name="Findeiss S."/>
            <person name="Freyhult E."/>
            <person name="Fulton L."/>
            <person name="Fulton R."/>
            <person name="Garcia A.C."/>
            <person name="Gardiner A."/>
            <person name="Garfield D.A."/>
            <person name="Garvin B.E."/>
            <person name="Gibson G."/>
            <person name="Gilbert D."/>
            <person name="Gnerre S."/>
            <person name="Godfrey J."/>
            <person name="Good R."/>
            <person name="Gotea V."/>
            <person name="Gravely B."/>
            <person name="Greenberg A.J."/>
            <person name="Griffiths-Jones S."/>
            <person name="Gross S."/>
            <person name="Guigo R."/>
            <person name="Gustafson E.A."/>
            <person name="Haerty W."/>
            <person name="Hahn M.W."/>
            <person name="Halligan D.L."/>
            <person name="Halpern A.L."/>
            <person name="Halter G.M."/>
            <person name="Han M.V."/>
            <person name="Heger A."/>
            <person name="Hillier L."/>
            <person name="Hinrichs A.S."/>
            <person name="Holmes I."/>
            <person name="Hoskins R.A."/>
            <person name="Hubisz M.J."/>
            <person name="Hultmark D."/>
            <person name="Huntley M.A."/>
            <person name="Jaffe D.B."/>
            <person name="Jagadeeshan S."/>
            <person name="Jeck W.R."/>
            <person name="Johnson J."/>
            <person name="Jones C.D."/>
            <person name="Jordan W.C."/>
            <person name="Karpen G.H."/>
            <person name="Kataoka E."/>
            <person name="Keightley P.D."/>
            <person name="Kheradpour P."/>
            <person name="Kirkness E.F."/>
            <person name="Koerich L.B."/>
            <person name="Kristiansen K."/>
            <person name="Kudrna D."/>
            <person name="Kulathinal R.J."/>
            <person name="Kumar S."/>
            <person name="Kwok R."/>
            <person name="Lander E."/>
            <person name="Langley C.H."/>
            <person name="Lapoint R."/>
            <person name="Lazzaro B.P."/>
            <person name="Lee S.J."/>
            <person name="Levesque L."/>
            <person name="Li R."/>
            <person name="Lin C.F."/>
            <person name="Lin M.F."/>
            <person name="Lindblad-Toh K."/>
            <person name="Llopart A."/>
            <person name="Long M."/>
            <person name="Low L."/>
            <person name="Lozovsky E."/>
            <person name="Lu J."/>
            <person name="Luo M."/>
            <person name="Machado C.A."/>
            <person name="Makalowski W."/>
            <person name="Marzo M."/>
            <person name="Matsuda M."/>
            <person name="Matzkin L."/>
            <person name="McAllister B."/>
            <person name="McBride C.S."/>
            <person name="McKernan B."/>
            <person name="McKernan K."/>
            <person name="Mendez-Lago M."/>
            <person name="Minx P."/>
            <person name="Mollenhauer M.U."/>
            <person name="Montooth K."/>
            <person name="Mount S.M."/>
            <person name="Mu X."/>
            <person name="Myers E."/>
            <person name="Negre B."/>
            <person name="Newfeld S."/>
            <person name="Nielsen R."/>
            <person name="Noor M.A."/>
            <person name="O'Grady P."/>
            <person name="Pachter L."/>
            <person name="Papaceit M."/>
            <person name="Parisi M.J."/>
            <person name="Parisi M."/>
            <person name="Parts L."/>
            <person name="Pedersen J.S."/>
            <person name="Pesole G."/>
            <person name="Phillippy A.M."/>
            <person name="Ponting C.P."/>
            <person name="Pop M."/>
            <person name="Porcelli D."/>
            <person name="Powell J.R."/>
            <person name="Prohaska S."/>
            <person name="Pruitt K."/>
            <person name="Puig M."/>
            <person name="Quesneville H."/>
            <person name="Ram K.R."/>
            <person name="Rand D."/>
            <person name="Rasmussen M.D."/>
            <person name="Reed L.K."/>
            <person name="Reenan R."/>
            <person name="Reily A."/>
            <person name="Remington K.A."/>
            <person name="Rieger T.T."/>
            <person name="Ritchie M.G."/>
            <person name="Robin C."/>
            <person name="Rogers Y.H."/>
            <person name="Rohde C."/>
            <person name="Rozas J."/>
            <person name="Rubenfield M.J."/>
            <person name="Ruiz A."/>
            <person name="Russo S."/>
            <person name="Salzberg S.L."/>
            <person name="Sanchez-Gracia A."/>
            <person name="Saranga D.J."/>
            <person name="Sato H."/>
            <person name="Schaeffer S.W."/>
            <person name="Schatz M.C."/>
            <person name="Schlenke T."/>
            <person name="Schwartz R."/>
            <person name="Segarra C."/>
            <person name="Singh R.S."/>
            <person name="Sirot L."/>
            <person name="Sirota M."/>
            <person name="Sisneros N.B."/>
            <person name="Smith C.D."/>
            <person name="Smith T.F."/>
            <person name="Spieth J."/>
            <person name="Stage D.E."/>
            <person name="Stark A."/>
            <person name="Stephan W."/>
            <person name="Strausberg R.L."/>
            <person name="Strempel S."/>
            <person name="Sturgill D."/>
            <person name="Sutton G."/>
            <person name="Sutton G.G."/>
            <person name="Tao W."/>
            <person name="Teichmann S."/>
            <person name="Tobari Y.N."/>
            <person name="Tomimura Y."/>
            <person name="Tsolas J.M."/>
            <person name="Valente V.L."/>
            <person name="Venter E."/>
            <person name="Venter J.C."/>
            <person name="Vicario S."/>
            <person name="Vieira F.G."/>
            <person name="Vilella A.J."/>
            <person name="Villasante A."/>
            <person name="Walenz B."/>
            <person name="Wang J."/>
            <person name="Wasserman M."/>
            <person name="Watts T."/>
            <person name="Wilson D."/>
            <person name="Wilson R.K."/>
            <person name="Wing R.A."/>
            <person name="Wolfner M.F."/>
            <person name="Wong A."/>
            <person name="Wong G.K."/>
            <person name="Wu C.I."/>
            <person name="Wu G."/>
            <person name="Yamamoto D."/>
            <person name="Yang H.P."/>
            <person name="Yang S.P."/>
            <person name="Yorke J.A."/>
            <person name="Yoshida K."/>
            <person name="Zdobnov E."/>
            <person name="Zhang P."/>
            <person name="Zhang Y."/>
            <person name="Zimin A.V."/>
            <person name="Baldwin J."/>
            <person name="Abdouelleil A."/>
            <person name="Abdulkadir J."/>
            <person name="Abebe A."/>
            <person name="Abera B."/>
            <person name="Abreu J."/>
            <person name="Acer S.C."/>
            <person name="Aftuck L."/>
            <person name="Alexander A."/>
            <person name="An P."/>
            <person name="Anderson E."/>
            <person name="Anderson S."/>
            <person name="Arachi H."/>
            <person name="Azer M."/>
            <person name="Bachantsang P."/>
            <person name="Barry A."/>
            <person name="Bayul T."/>
            <person name="Berlin A."/>
            <person name="Bessette D."/>
            <person name="Bloom T."/>
            <person name="Blye J."/>
            <person name="Boguslavskiy L."/>
            <person name="Bonnet C."/>
            <person name="Boukhgalter B."/>
            <person name="Bourzgui I."/>
            <person name="Brown A."/>
            <person name="Cahill P."/>
            <person name="Channer S."/>
            <person name="Cheshatsang Y."/>
            <person name="Chuda L."/>
            <person name="Citroen M."/>
            <person name="Collymore A."/>
            <person name="Cooke P."/>
            <person name="Costello M."/>
            <person name="D'Aco K."/>
            <person name="Daza R."/>
            <person name="De Haan G."/>
            <person name="DeGray S."/>
            <person name="DeMaso C."/>
            <person name="Dhargay N."/>
            <person name="Dooley K."/>
            <person name="Dooley E."/>
            <person name="Doricent M."/>
            <person name="Dorje P."/>
            <person name="Dorjee K."/>
            <person name="Dupes A."/>
            <person name="Elong R."/>
            <person name="Falk J."/>
            <person name="Farina A."/>
            <person name="Faro S."/>
            <person name="Ferguson D."/>
            <person name="Fisher S."/>
            <person name="Foley C.D."/>
            <person name="Franke A."/>
            <person name="Friedrich D."/>
            <person name="Gadbois L."/>
            <person name="Gearin G."/>
            <person name="Gearin C.R."/>
            <person name="Giannoukos G."/>
            <person name="Goode T."/>
            <person name="Graham J."/>
            <person name="Grandbois E."/>
            <person name="Grewal S."/>
            <person name="Gyaltsen K."/>
            <person name="Hafez N."/>
            <person name="Hagos B."/>
            <person name="Hall J."/>
            <person name="Henson C."/>
            <person name="Hollinger A."/>
            <person name="Honan T."/>
            <person name="Huard M.D."/>
            <person name="Hughes L."/>
            <person name="Hurhula B."/>
            <person name="Husby M.E."/>
            <person name="Kamat A."/>
            <person name="Kanga B."/>
            <person name="Kashin S."/>
            <person name="Khazanovich D."/>
            <person name="Kisner P."/>
            <person name="Lance K."/>
            <person name="Lara M."/>
            <person name="Lee W."/>
            <person name="Lennon N."/>
            <person name="Letendre F."/>
            <person name="LeVine R."/>
            <person name="Lipovsky A."/>
            <person name="Liu X."/>
            <person name="Liu J."/>
            <person name="Liu S."/>
            <person name="Lokyitsang T."/>
            <person name="Lokyitsang Y."/>
            <person name="Lubonja R."/>
            <person name="Lui A."/>
            <person name="MacDonald P."/>
            <person name="Magnisalis V."/>
            <person name="Maru K."/>
            <person name="Matthews C."/>
            <person name="McCusker W."/>
            <person name="McDonough S."/>
            <person name="Mehta T."/>
            <person name="Meldrim J."/>
            <person name="Meneus L."/>
            <person name="Mihai O."/>
            <person name="Mihalev A."/>
            <person name="Mihova T."/>
            <person name="Mittelman R."/>
            <person name="Mlenga V."/>
            <person name="Montmayeur A."/>
            <person name="Mulrain L."/>
            <person name="Navidi A."/>
            <person name="Naylor J."/>
            <person name="Negash T."/>
            <person name="Nguyen T."/>
            <person name="Nguyen N."/>
            <person name="Nicol R."/>
            <person name="Norbu C."/>
            <person name="Norbu N."/>
            <person name="Novod N."/>
            <person name="O'Neill B."/>
            <person name="Osman S."/>
            <person name="Markiewicz E."/>
            <person name="Oyono O.L."/>
            <person name="Patti C."/>
            <person name="Phunkhang P."/>
            <person name="Pierre F."/>
            <person name="Priest M."/>
            <person name="Raghuraman S."/>
            <person name="Rege F."/>
            <person name="Reyes R."/>
            <person name="Rise C."/>
            <person name="Rogov P."/>
            <person name="Ross K."/>
            <person name="Ryan E."/>
            <person name="Settipalli S."/>
            <person name="Shea T."/>
            <person name="Sherpa N."/>
            <person name="Shi L."/>
            <person name="Shih D."/>
            <person name="Sparrow T."/>
            <person name="Spaulding J."/>
            <person name="Stalker J."/>
            <person name="Stange-Thomann N."/>
            <person name="Stavropoulos S."/>
            <person name="Stone C."/>
            <person name="Strader C."/>
            <person name="Tesfaye S."/>
            <person name="Thomson T."/>
            <person name="Thoulutsang Y."/>
            <person name="Thoulutsang D."/>
            <person name="Topham K."/>
            <person name="Topping I."/>
            <person name="Tsamla T."/>
            <person name="Vassiliev H."/>
            <person name="Vo A."/>
            <person name="Wangchuk T."/>
            <person name="Wangdi T."/>
            <person name="Weiand M."/>
            <person name="Wilkinson J."/>
            <person name="Wilson A."/>
            <person name="Yadav S."/>
            <person name="Young G."/>
            <person name="Yu Q."/>
            <person name="Zembek L."/>
            <person name="Zhong D."/>
            <person name="Zimmer A."/>
            <person name="Zwirko Z."/>
            <person name="Jaffe D.B."/>
            <person name="Alvarez P."/>
            <person name="Brockman W."/>
            <person name="Butler J."/>
            <person name="Chin C."/>
            <person name="Gnerre S."/>
            <person name="Grabherr M."/>
            <person name="Kleber M."/>
            <person name="Mauceli E."/>
            <person name="MacCallum I."/>
        </authorList>
    </citation>
    <scope>NUCLEOTIDE SEQUENCE [LARGE SCALE GENOMIC DNA]</scope>
    <source>
        <strain evidence="14">Tucson 15010-1051.87</strain>
    </source>
</reference>
<feature type="binding site" evidence="11">
    <location>
        <position position="200"/>
    </location>
    <ligand>
        <name>5-hydroxyisourate</name>
        <dbReference type="ChEBI" id="CHEBI:18072"/>
    </ligand>
</feature>
<comment type="catalytic activity">
    <reaction evidence="10 12">
        <text>urate + O2 + H2O = 5-hydroxyisourate + H2O2</text>
        <dbReference type="Rhea" id="RHEA:21368"/>
        <dbReference type="ChEBI" id="CHEBI:15377"/>
        <dbReference type="ChEBI" id="CHEBI:15379"/>
        <dbReference type="ChEBI" id="CHEBI:16240"/>
        <dbReference type="ChEBI" id="CHEBI:17775"/>
        <dbReference type="ChEBI" id="CHEBI:18072"/>
        <dbReference type="EC" id="1.7.3.3"/>
    </reaction>
</comment>
<dbReference type="OrthoDB" id="9992118at2759"/>
<dbReference type="PANTHER" id="PTHR42874">
    <property type="entry name" value="URICASE"/>
    <property type="match status" value="1"/>
</dbReference>
<comment type="similarity">
    <text evidence="4 12">Belongs to the uricase family.</text>
</comment>
<comment type="subcellular location">
    <subcellularLocation>
        <location evidence="2">Peroxisome</location>
    </subcellularLocation>
</comment>
<dbReference type="EMBL" id="CH940650">
    <property type="protein sequence ID" value="KRF83835.1"/>
    <property type="molecule type" value="Genomic_DNA"/>
</dbReference>
<dbReference type="SMR" id="A0A0Q9WT76"/>
<feature type="binding site" evidence="11">
    <location>
        <position position="81"/>
    </location>
    <ligand>
        <name>urate</name>
        <dbReference type="ChEBI" id="CHEBI:17775"/>
    </ligand>
</feature>
<organism evidence="13 14">
    <name type="scientific">Drosophila virilis</name>
    <name type="common">Fruit fly</name>
    <dbReference type="NCBI Taxonomy" id="7244"/>
    <lineage>
        <taxon>Eukaryota</taxon>
        <taxon>Metazoa</taxon>
        <taxon>Ecdysozoa</taxon>
        <taxon>Arthropoda</taxon>
        <taxon>Hexapoda</taxon>
        <taxon>Insecta</taxon>
        <taxon>Pterygota</taxon>
        <taxon>Neoptera</taxon>
        <taxon>Endopterygota</taxon>
        <taxon>Diptera</taxon>
        <taxon>Brachycera</taxon>
        <taxon>Muscomorpha</taxon>
        <taxon>Ephydroidea</taxon>
        <taxon>Drosophilidae</taxon>
        <taxon>Drosophila</taxon>
    </lineage>
</organism>
<evidence type="ECO:0000256" key="10">
    <source>
        <dbReference type="ARBA" id="ARBA00048818"/>
    </source>
</evidence>
<dbReference type="InterPro" id="IPR002042">
    <property type="entry name" value="Uricase"/>
</dbReference>
<protein>
    <recommendedName>
        <fullName evidence="6 12">Uricase</fullName>
        <ecNumber evidence="5 12">1.7.3.3</ecNumber>
    </recommendedName>
</protein>
<proteinExistence type="inferred from homology"/>
<gene>
    <name evidence="13" type="primary">Dvir\GJ26133</name>
    <name evidence="13" type="ORF">Dvir_GJ26133</name>
</gene>
<keyword evidence="8 12" id="KW-0560">Oxidoreductase</keyword>
<evidence type="ECO:0000256" key="8">
    <source>
        <dbReference type="ARBA" id="ARBA00023002"/>
    </source>
</evidence>
<sequence length="275" mass="31198">MFATPLRQIRSQKGPEVGGPEQGQRYKILNKGYGKDAFKLMYVKRHGSVHSIQEFQMSTHLKLSSSKDYLYGNNADIVDTDAQKNLVFVLAKKHGIDIPEKFALLVARHILSTYAHVEEVHVHMDTLPWQRMRMDDAAKQGESSACPRTSDSSQLHNHAFILQPSAQHFCDVILTRQDSKPTVFTGIKGLRLLKTTKSSFVNFVDDEYRTLPDLPDRTLCTSVDSSWEYSDIETADFSRTWQIVKDVVLKSFAGDPKEGISSTSLQNTMYLRIKI</sequence>